<reference evidence="2" key="1">
    <citation type="submission" date="2013-07" db="EMBL/GenBank/DDBJ databases">
        <authorList>
            <person name="McIlroy S."/>
        </authorList>
    </citation>
    <scope>NUCLEOTIDE SEQUENCE [LARGE SCALE GENOMIC DNA]</scope>
    <source>
        <strain evidence="2">Run_A_D11</strain>
    </source>
</reference>
<dbReference type="Pfam" id="PF08972">
    <property type="entry name" value="DUF1902"/>
    <property type="match status" value="1"/>
</dbReference>
<protein>
    <recommendedName>
        <fullName evidence="1">DUF1902 domain-containing protein</fullName>
    </recommendedName>
</protein>
<comment type="caution">
    <text evidence="2">The sequence shown here is derived from an EMBL/GenBank/DDBJ whole genome shotgun (WGS) entry which is preliminary data.</text>
</comment>
<dbReference type="InterPro" id="IPR035069">
    <property type="entry name" value="TTHA1013/TTHA0281-like"/>
</dbReference>
<sequence length="73" mass="7988">MLEIHAQWDDEAHVWYATSEDIPGLCVQADTFEELVDIATALTPELLEANQVATADTIPLHITAERVITAKAA</sequence>
<evidence type="ECO:0000313" key="3">
    <source>
        <dbReference type="Proteomes" id="UP000035760"/>
    </source>
</evidence>
<reference evidence="2" key="2">
    <citation type="submission" date="2014-03" db="EMBL/GenBank/DDBJ databases">
        <title>Candidatus Competibacter-lineage genomes retrieved from metagenomes reveal functional metabolic diversity.</title>
        <authorList>
            <person name="McIlroy S.J."/>
            <person name="Albertsen M."/>
            <person name="Andresen E.K."/>
            <person name="Saunders A.M."/>
            <person name="Kristiansen R."/>
            <person name="Stokholm-Bjerregaard M."/>
            <person name="Nielsen K.L."/>
            <person name="Nielsen P.H."/>
        </authorList>
    </citation>
    <scope>NUCLEOTIDE SEQUENCE</scope>
    <source>
        <strain evidence="2">Run_A_D11</strain>
    </source>
</reference>
<dbReference type="STRING" id="1400863.BN873_150015"/>
<keyword evidence="3" id="KW-1185">Reference proteome</keyword>
<organism evidence="2 3">
    <name type="scientific">Candidatus Competibacter denitrificans Run_A_D11</name>
    <dbReference type="NCBI Taxonomy" id="1400863"/>
    <lineage>
        <taxon>Bacteria</taxon>
        <taxon>Pseudomonadati</taxon>
        <taxon>Pseudomonadota</taxon>
        <taxon>Gammaproteobacteria</taxon>
        <taxon>Candidatus Competibacteraceae</taxon>
        <taxon>Candidatus Competibacter</taxon>
    </lineage>
</organism>
<dbReference type="Gene3D" id="3.30.2390.10">
    <property type="entry name" value="TTHA1013-like"/>
    <property type="match status" value="1"/>
</dbReference>
<dbReference type="SUPFAM" id="SSF143100">
    <property type="entry name" value="TTHA1013/TTHA0281-like"/>
    <property type="match status" value="1"/>
</dbReference>
<dbReference type="Proteomes" id="UP000035760">
    <property type="component" value="Unassembled WGS sequence"/>
</dbReference>
<dbReference type="OrthoDB" id="361917at2"/>
<dbReference type="InterPro" id="IPR015066">
    <property type="entry name" value="DUF1902"/>
</dbReference>
<feature type="domain" description="DUF1902" evidence="1">
    <location>
        <begin position="2"/>
        <end position="66"/>
    </location>
</feature>
<dbReference type="EMBL" id="CBTJ020000020">
    <property type="protein sequence ID" value="CDI01227.1"/>
    <property type="molecule type" value="Genomic_DNA"/>
</dbReference>
<gene>
    <name evidence="2" type="ORF">BN873_150015</name>
</gene>
<dbReference type="AlphaFoldDB" id="W6M1B5"/>
<proteinExistence type="predicted"/>
<accession>W6M1B5</accession>
<evidence type="ECO:0000259" key="1">
    <source>
        <dbReference type="Pfam" id="PF08972"/>
    </source>
</evidence>
<evidence type="ECO:0000313" key="2">
    <source>
        <dbReference type="EMBL" id="CDI01227.1"/>
    </source>
</evidence>
<name>W6M1B5_9GAMM</name>
<dbReference type="RefSeq" id="WP_071243980.1">
    <property type="nucleotide sequence ID" value="NZ_CBTJ020000020.1"/>
</dbReference>